<protein>
    <recommendedName>
        <fullName evidence="1">GIY-YIG domain-containing protein</fullName>
    </recommendedName>
</protein>
<keyword evidence="3" id="KW-1185">Reference proteome</keyword>
<evidence type="ECO:0000313" key="2">
    <source>
        <dbReference type="EMBL" id="PLC56632.1"/>
    </source>
</evidence>
<name>A0A2N4UNP0_9GAMM</name>
<dbReference type="Proteomes" id="UP000234420">
    <property type="component" value="Unassembled WGS sequence"/>
</dbReference>
<dbReference type="EMBL" id="NPIB01000027">
    <property type="protein sequence ID" value="PLC56632.1"/>
    <property type="molecule type" value="Genomic_DNA"/>
</dbReference>
<dbReference type="AlphaFoldDB" id="A0A2N4UNP0"/>
<comment type="caution">
    <text evidence="2">The sequence shown here is derived from an EMBL/GenBank/DDBJ whole genome shotgun (WGS) entry which is preliminary data.</text>
</comment>
<reference evidence="2 3" key="1">
    <citation type="journal article" date="2018" name="Syst. Appl. Microbiol.">
        <title>Photobacterium carnosum sp. nov., isolated from spoiled modified atmosphere packaged poultry meat.</title>
        <authorList>
            <person name="Hilgarth M."/>
            <person name="Fuertes S."/>
            <person name="Ehrmann M."/>
            <person name="Vogel R.F."/>
        </authorList>
    </citation>
    <scope>NUCLEOTIDE SEQUENCE [LARGE SCALE GENOMIC DNA]</scope>
    <source>
        <strain evidence="2 3">TMW 2.2021</strain>
    </source>
</reference>
<dbReference type="GeneID" id="69966394"/>
<organism evidence="2 3">
    <name type="scientific">Photobacterium carnosum</name>
    <dbReference type="NCBI Taxonomy" id="2023717"/>
    <lineage>
        <taxon>Bacteria</taxon>
        <taxon>Pseudomonadati</taxon>
        <taxon>Pseudomonadota</taxon>
        <taxon>Gammaproteobacteria</taxon>
        <taxon>Vibrionales</taxon>
        <taxon>Vibrionaceae</taxon>
        <taxon>Photobacterium</taxon>
    </lineage>
</organism>
<dbReference type="RefSeq" id="WP_101769948.1">
    <property type="nucleotide sequence ID" value="NZ_BPPU01000005.1"/>
</dbReference>
<dbReference type="CDD" id="cd10440">
    <property type="entry name" value="GIY-YIG_COG3680"/>
    <property type="match status" value="1"/>
</dbReference>
<dbReference type="InterPro" id="IPR000305">
    <property type="entry name" value="GIY-YIG_endonuc"/>
</dbReference>
<dbReference type="PROSITE" id="PS50164">
    <property type="entry name" value="GIY_YIG"/>
    <property type="match status" value="1"/>
</dbReference>
<sequence>MFSQSVIEQINYYVYFLRDPRTGNIFYVGKGCGNRIFNHVACALEKENSSDKLDIIRDILDGGENIEYYILRHGLEEATAFEIESAVIDLVGLTNLSNLQRGYYANDFGIKSTNEIIAMYSAEVLTTSLPIILININKRYHREITQDELYEATRSAWVVGKKRDKAIYAIPTYRGLTREVYKIHSWYPVDIEGKQRWGFHGELAPENIRVQLKYKTISAHFPKGAANPIKYLNFDETTVMTTANTSLEIKDNDISFVQRDLNIVVHIHRGKEKHGYELGTRQAWKCGEKAHRVKRIIGVIKGKVTCVIEDVTATLSTVNTNPCHSLDTEGRYIFIGGVCSNEADILVDKHHDLMFKKIKGLGQGHRYFTDDELNVQVSN</sequence>
<accession>A0A2N4UNP0</accession>
<evidence type="ECO:0000313" key="3">
    <source>
        <dbReference type="Proteomes" id="UP000234420"/>
    </source>
</evidence>
<dbReference type="Pfam" id="PF22945">
    <property type="entry name" value="LEM-3_GIY-YIG"/>
    <property type="match status" value="1"/>
</dbReference>
<proteinExistence type="predicted"/>
<gene>
    <name evidence="2" type="ORF">CIK00_17585</name>
</gene>
<feature type="domain" description="GIY-YIG" evidence="1">
    <location>
        <begin position="10"/>
        <end position="99"/>
    </location>
</feature>
<evidence type="ECO:0000259" key="1">
    <source>
        <dbReference type="PROSITE" id="PS50164"/>
    </source>
</evidence>